<proteinExistence type="inferred from homology"/>
<sequence length="121" mass="13141">MRITIEAWRQADADDDGRFETYVVDDATAEMSLLDVLDRLNDHLVDAGEQPIAFDSDCREGVCGACGMMVNGRPHGPTPNTPSCRQHLRHFDGATCGWNRCARAVFRSSATSSSTGPHSTG</sequence>
<comment type="caution">
    <text evidence="5">The sequence shown here is derived from an EMBL/GenBank/DDBJ whole genome shotgun (WGS) entry which is preliminary data.</text>
</comment>
<organism evidence="5 6">
    <name type="scientific">Gordonia sputi NBRC 100414</name>
    <dbReference type="NCBI Taxonomy" id="1089453"/>
    <lineage>
        <taxon>Bacteria</taxon>
        <taxon>Bacillati</taxon>
        <taxon>Actinomycetota</taxon>
        <taxon>Actinomycetes</taxon>
        <taxon>Mycobacteriales</taxon>
        <taxon>Gordoniaceae</taxon>
        <taxon>Gordonia</taxon>
    </lineage>
</organism>
<accession>H5TXV2</accession>
<dbReference type="AlphaFoldDB" id="H5TXV2"/>
<dbReference type="InterPro" id="IPR036010">
    <property type="entry name" value="2Fe-2S_ferredoxin-like_sf"/>
</dbReference>
<gene>
    <name evidence="5" type="ORF">GOSPT_042_00600</name>
</gene>
<evidence type="ECO:0000256" key="2">
    <source>
        <dbReference type="ARBA" id="ARBA00009433"/>
    </source>
</evidence>
<comment type="similarity">
    <text evidence="2">Belongs to the succinate dehydrogenase/fumarate reductase iron-sulfur protein family.</text>
</comment>
<dbReference type="GO" id="GO:0051537">
    <property type="term" value="F:2 iron, 2 sulfur cluster binding"/>
    <property type="evidence" value="ECO:0007669"/>
    <property type="project" value="InterPro"/>
</dbReference>
<dbReference type="PROSITE" id="PS00197">
    <property type="entry name" value="2FE2S_FER_1"/>
    <property type="match status" value="1"/>
</dbReference>
<evidence type="ECO:0000259" key="4">
    <source>
        <dbReference type="Pfam" id="PF13085"/>
    </source>
</evidence>
<reference evidence="5 6" key="1">
    <citation type="submission" date="2012-02" db="EMBL/GenBank/DDBJ databases">
        <title>Whole genome shotgun sequence of Gordonia sputi NBRC 100414.</title>
        <authorList>
            <person name="Yoshida I."/>
            <person name="Hosoyama A."/>
            <person name="Tsuchikane K."/>
            <person name="Katsumata H."/>
            <person name="Yamazaki S."/>
            <person name="Fujita N."/>
        </authorList>
    </citation>
    <scope>NUCLEOTIDE SEQUENCE [LARGE SCALE GENOMIC DNA]</scope>
    <source>
        <strain evidence="5 6">NBRC 100414</strain>
    </source>
</reference>
<dbReference type="SUPFAM" id="SSF54292">
    <property type="entry name" value="2Fe-2S ferredoxin-like"/>
    <property type="match status" value="1"/>
</dbReference>
<name>H5TXV2_9ACTN</name>
<evidence type="ECO:0000313" key="6">
    <source>
        <dbReference type="Proteomes" id="UP000005845"/>
    </source>
</evidence>
<comment type="cofactor">
    <cofactor evidence="3">
        <name>[2Fe-2S] cluster</name>
        <dbReference type="ChEBI" id="CHEBI:190135"/>
    </cofactor>
</comment>
<dbReference type="InterPro" id="IPR006058">
    <property type="entry name" value="2Fe2S_fd_BS"/>
</dbReference>
<protein>
    <submittedName>
        <fullName evidence="5">Putative succinate dehydrogenase iron-sulfur protein</fullName>
    </submittedName>
</protein>
<evidence type="ECO:0000256" key="3">
    <source>
        <dbReference type="ARBA" id="ARBA00034078"/>
    </source>
</evidence>
<comment type="cofactor">
    <cofactor evidence="1">
        <name>[3Fe-4S] cluster</name>
        <dbReference type="ChEBI" id="CHEBI:21137"/>
    </cofactor>
</comment>
<dbReference type="eggNOG" id="COG0479">
    <property type="taxonomic scope" value="Bacteria"/>
</dbReference>
<dbReference type="Gene3D" id="3.10.20.30">
    <property type="match status" value="1"/>
</dbReference>
<dbReference type="InterPro" id="IPR012675">
    <property type="entry name" value="Beta-grasp_dom_sf"/>
</dbReference>
<dbReference type="Pfam" id="PF13085">
    <property type="entry name" value="Fer2_3"/>
    <property type="match status" value="1"/>
</dbReference>
<evidence type="ECO:0000313" key="5">
    <source>
        <dbReference type="EMBL" id="GAB38310.1"/>
    </source>
</evidence>
<dbReference type="EMBL" id="BAFC01000042">
    <property type="protein sequence ID" value="GAB38310.1"/>
    <property type="molecule type" value="Genomic_DNA"/>
</dbReference>
<dbReference type="GO" id="GO:0009055">
    <property type="term" value="F:electron transfer activity"/>
    <property type="evidence" value="ECO:0007669"/>
    <property type="project" value="InterPro"/>
</dbReference>
<dbReference type="Proteomes" id="UP000005845">
    <property type="component" value="Unassembled WGS sequence"/>
</dbReference>
<evidence type="ECO:0000256" key="1">
    <source>
        <dbReference type="ARBA" id="ARBA00001927"/>
    </source>
</evidence>
<dbReference type="InterPro" id="IPR025192">
    <property type="entry name" value="Succ_DH/fum_Rdtase_N"/>
</dbReference>
<feature type="domain" description="Succinate dehydogenase/fumarate reductase N-terminal" evidence="4">
    <location>
        <begin position="5"/>
        <end position="92"/>
    </location>
</feature>
<keyword evidence="6" id="KW-1185">Reference proteome</keyword>